<dbReference type="Pfam" id="PF00392">
    <property type="entry name" value="GntR"/>
    <property type="match status" value="1"/>
</dbReference>
<dbReference type="AlphaFoldDB" id="A0A162KNI9"/>
<dbReference type="PROSITE" id="PS50949">
    <property type="entry name" value="HTH_GNTR"/>
    <property type="match status" value="1"/>
</dbReference>
<keyword evidence="5" id="KW-0804">Transcription</keyword>
<dbReference type="GO" id="GO:0003677">
    <property type="term" value="F:DNA binding"/>
    <property type="evidence" value="ECO:0007669"/>
    <property type="project" value="UniProtKB-KW"/>
</dbReference>
<name>A0A162KNI9_9CLOT</name>
<dbReference type="Pfam" id="PF00155">
    <property type="entry name" value="Aminotran_1_2"/>
    <property type="match status" value="1"/>
</dbReference>
<dbReference type="Gene3D" id="3.40.640.10">
    <property type="entry name" value="Type I PLP-dependent aspartate aminotransferase-like (Major domain)"/>
    <property type="match status" value="1"/>
</dbReference>
<dbReference type="SUPFAM" id="SSF46785">
    <property type="entry name" value="Winged helix' DNA-binding domain"/>
    <property type="match status" value="1"/>
</dbReference>
<dbReference type="SUPFAM" id="SSF53383">
    <property type="entry name" value="PLP-dependent transferases"/>
    <property type="match status" value="1"/>
</dbReference>
<dbReference type="SMART" id="SM00345">
    <property type="entry name" value="HTH_GNTR"/>
    <property type="match status" value="1"/>
</dbReference>
<reference evidence="7 8" key="1">
    <citation type="journal article" date="2015" name="Biotechnol. Bioeng.">
        <title>Genome sequence and phenotypic characterization of Caulobacter segnis.</title>
        <authorList>
            <person name="Patel S."/>
            <person name="Fletcher B."/>
            <person name="Scott D.C."/>
            <person name="Ely B."/>
        </authorList>
    </citation>
    <scope>NUCLEOTIDE SEQUENCE [LARGE SCALE GENOMIC DNA]</scope>
    <source>
        <strain evidence="7 8">ERI-2</strain>
    </source>
</reference>
<dbReference type="InterPro" id="IPR015424">
    <property type="entry name" value="PyrdxlP-dep_Trfase"/>
</dbReference>
<dbReference type="GO" id="GO:0047536">
    <property type="term" value="F:2-aminoadipate transaminase activity"/>
    <property type="evidence" value="ECO:0007669"/>
    <property type="project" value="UniProtKB-EC"/>
</dbReference>
<dbReference type="OrthoDB" id="9802328at2"/>
<evidence type="ECO:0000256" key="5">
    <source>
        <dbReference type="ARBA" id="ARBA00023163"/>
    </source>
</evidence>
<dbReference type="InterPro" id="IPR000524">
    <property type="entry name" value="Tscrpt_reg_HTH_GntR"/>
</dbReference>
<dbReference type="Gene3D" id="3.90.1150.10">
    <property type="entry name" value="Aspartate Aminotransferase, domain 1"/>
    <property type="match status" value="1"/>
</dbReference>
<keyword evidence="7" id="KW-0032">Aminotransferase</keyword>
<keyword evidence="3" id="KW-0805">Transcription regulation</keyword>
<comment type="caution">
    <text evidence="7">The sequence shown here is derived from an EMBL/GenBank/DDBJ whole genome shotgun (WGS) entry which is preliminary data.</text>
</comment>
<dbReference type="RefSeq" id="WP_063556006.1">
    <property type="nucleotide sequence ID" value="NZ_LITT01000035.1"/>
</dbReference>
<dbReference type="InterPro" id="IPR051446">
    <property type="entry name" value="HTH_trans_reg/aminotransferase"/>
</dbReference>
<dbReference type="Gene3D" id="1.10.10.10">
    <property type="entry name" value="Winged helix-like DNA-binding domain superfamily/Winged helix DNA-binding domain"/>
    <property type="match status" value="1"/>
</dbReference>
<evidence type="ECO:0000313" key="7">
    <source>
        <dbReference type="EMBL" id="OAA84712.1"/>
    </source>
</evidence>
<organism evidence="7 8">
    <name type="scientific">Clostridium ljungdahlii</name>
    <dbReference type="NCBI Taxonomy" id="1538"/>
    <lineage>
        <taxon>Bacteria</taxon>
        <taxon>Bacillati</taxon>
        <taxon>Bacillota</taxon>
        <taxon>Clostridia</taxon>
        <taxon>Eubacteriales</taxon>
        <taxon>Clostridiaceae</taxon>
        <taxon>Clostridium</taxon>
    </lineage>
</organism>
<dbReference type="EMBL" id="LITT01000035">
    <property type="protein sequence ID" value="OAA84712.1"/>
    <property type="molecule type" value="Genomic_DNA"/>
</dbReference>
<evidence type="ECO:0000256" key="4">
    <source>
        <dbReference type="ARBA" id="ARBA00023125"/>
    </source>
</evidence>
<dbReference type="CDD" id="cd00609">
    <property type="entry name" value="AAT_like"/>
    <property type="match status" value="1"/>
</dbReference>
<dbReference type="CDD" id="cd07377">
    <property type="entry name" value="WHTH_GntR"/>
    <property type="match status" value="1"/>
</dbReference>
<evidence type="ECO:0000256" key="2">
    <source>
        <dbReference type="ARBA" id="ARBA00022898"/>
    </source>
</evidence>
<keyword evidence="2" id="KW-0663">Pyridoxal phosphate</keyword>
<evidence type="ECO:0000256" key="1">
    <source>
        <dbReference type="ARBA" id="ARBA00005384"/>
    </source>
</evidence>
<dbReference type="PANTHER" id="PTHR46577:SF1">
    <property type="entry name" value="HTH-TYPE TRANSCRIPTIONAL REGULATORY PROTEIN GABR"/>
    <property type="match status" value="1"/>
</dbReference>
<sequence>MNFISNKYFVNLNREETVKYLLIEKHIKKLIDTNKIEDGEKLPSIREMAEFLNVNKITVVNAYKRLQAEGYAAQKIGSGTYAKKRDINKNFSREYSKVLKKISSNEVENYIDFTGETPSGEFFQINFFKSVLNEVLDRDGSSALICQESLGYDGLRNSISDVFWNGNIDKDDILIVSGAQQGIDVVSKAILNTNDTVIVEKPTYSGALSVFKWRRTEIIETPIEKDGINIDNLEKILKKNKVKCFYTMSYFQNPTGISYSNEKKRQILRLADIYDFYIIEDDYLSELIYDDNIKYNSFKSLDTSDRVVYIKSFSKIFLPGIRIGYLIPPKRFKESIQNSKINTDISTSSLMQRALDLYIRKGLWRNYINDLNVVYKKRYAYMKKCIDKYLKNQVKFVDPGGGLHFYLKINQNIVVDSIELFRKSKNRRVLITPGTLFYKVPSEGKKYFKIGFSHVDEKNIESGIQILSELIII</sequence>
<dbReference type="PANTHER" id="PTHR46577">
    <property type="entry name" value="HTH-TYPE TRANSCRIPTIONAL REGULATORY PROTEIN GABR"/>
    <property type="match status" value="1"/>
</dbReference>
<accession>A0A162KNI9</accession>
<evidence type="ECO:0000256" key="3">
    <source>
        <dbReference type="ARBA" id="ARBA00023015"/>
    </source>
</evidence>
<dbReference type="EC" id="2.6.1.39" evidence="7"/>
<protein>
    <submittedName>
        <fullName evidence="7">2-aminoadipate transaminase</fullName>
        <ecNumber evidence="7">2.6.1.39</ecNumber>
    </submittedName>
</protein>
<dbReference type="Proteomes" id="UP000077407">
    <property type="component" value="Unassembled WGS sequence"/>
</dbReference>
<dbReference type="InterPro" id="IPR004839">
    <property type="entry name" value="Aminotransferase_I/II_large"/>
</dbReference>
<feature type="domain" description="HTH gntR-type" evidence="6">
    <location>
        <begin position="17"/>
        <end position="85"/>
    </location>
</feature>
<keyword evidence="4" id="KW-0238">DNA-binding</keyword>
<evidence type="ECO:0000259" key="6">
    <source>
        <dbReference type="PROSITE" id="PS50949"/>
    </source>
</evidence>
<dbReference type="GO" id="GO:0003700">
    <property type="term" value="F:DNA-binding transcription factor activity"/>
    <property type="evidence" value="ECO:0007669"/>
    <property type="project" value="InterPro"/>
</dbReference>
<comment type="similarity">
    <text evidence="1">In the C-terminal section; belongs to the class-I pyridoxal-phosphate-dependent aminotransferase family.</text>
</comment>
<dbReference type="InterPro" id="IPR015422">
    <property type="entry name" value="PyrdxlP-dep_Trfase_small"/>
</dbReference>
<gene>
    <name evidence="7" type="primary">lysN_4</name>
    <name evidence="7" type="ORF">WY13_02611</name>
</gene>
<dbReference type="InterPro" id="IPR015421">
    <property type="entry name" value="PyrdxlP-dep_Trfase_major"/>
</dbReference>
<dbReference type="GO" id="GO:0030170">
    <property type="term" value="F:pyridoxal phosphate binding"/>
    <property type="evidence" value="ECO:0007669"/>
    <property type="project" value="InterPro"/>
</dbReference>
<proteinExistence type="inferred from homology"/>
<dbReference type="InterPro" id="IPR036390">
    <property type="entry name" value="WH_DNA-bd_sf"/>
</dbReference>
<dbReference type="PATRIC" id="fig|1538.10.peg.2506"/>
<evidence type="ECO:0000313" key="8">
    <source>
        <dbReference type="Proteomes" id="UP000077407"/>
    </source>
</evidence>
<keyword evidence="7" id="KW-0808">Transferase</keyword>
<dbReference type="InterPro" id="IPR036388">
    <property type="entry name" value="WH-like_DNA-bd_sf"/>
</dbReference>